<dbReference type="InterPro" id="IPR036291">
    <property type="entry name" value="NAD(P)-bd_dom_sf"/>
</dbReference>
<dbReference type="GO" id="GO:0051903">
    <property type="term" value="F:S-(hydroxymethyl)glutathione dehydrogenase [NAD(P)+] activity"/>
    <property type="evidence" value="ECO:0007669"/>
    <property type="project" value="TreeGrafter"/>
</dbReference>
<keyword evidence="9" id="KW-1185">Reference proteome</keyword>
<evidence type="ECO:0000256" key="2">
    <source>
        <dbReference type="ARBA" id="ARBA00022723"/>
    </source>
</evidence>
<gene>
    <name evidence="8" type="ORF">GCM10007043_00840</name>
</gene>
<dbReference type="SUPFAM" id="SSF51735">
    <property type="entry name" value="NAD(P)-binding Rossmann-fold domains"/>
    <property type="match status" value="1"/>
</dbReference>
<evidence type="ECO:0000313" key="9">
    <source>
        <dbReference type="Proteomes" id="UP000637720"/>
    </source>
</evidence>
<dbReference type="Gene3D" id="3.90.180.10">
    <property type="entry name" value="Medium-chain alcohol dehydrogenases, catalytic domain"/>
    <property type="match status" value="1"/>
</dbReference>
<reference evidence="8" key="2">
    <citation type="submission" date="2020-09" db="EMBL/GenBank/DDBJ databases">
        <authorList>
            <person name="Sun Q."/>
            <person name="Ohkuma M."/>
        </authorList>
    </citation>
    <scope>NUCLEOTIDE SEQUENCE</scope>
    <source>
        <strain evidence="8">JCM 14719</strain>
    </source>
</reference>
<comment type="similarity">
    <text evidence="6">Belongs to the zinc-containing alcohol dehydrogenase family.</text>
</comment>
<dbReference type="GO" id="GO:0008270">
    <property type="term" value="F:zinc ion binding"/>
    <property type="evidence" value="ECO:0007669"/>
    <property type="project" value="InterPro"/>
</dbReference>
<keyword evidence="4" id="KW-0560">Oxidoreductase</keyword>
<dbReference type="PANTHER" id="PTHR43880:SF12">
    <property type="entry name" value="ALCOHOL DEHYDROGENASE CLASS-3"/>
    <property type="match status" value="1"/>
</dbReference>
<evidence type="ECO:0000256" key="5">
    <source>
        <dbReference type="ARBA" id="ARBA00023027"/>
    </source>
</evidence>
<feature type="domain" description="Enoyl reductase (ER)" evidence="7">
    <location>
        <begin position="18"/>
        <end position="373"/>
    </location>
</feature>
<name>A0A8J3FA56_9BACI</name>
<dbReference type="PROSITE" id="PS00059">
    <property type="entry name" value="ADH_ZINC"/>
    <property type="match status" value="1"/>
</dbReference>
<protein>
    <submittedName>
        <fullName evidence="8">Alcohol dehydrogenase</fullName>
    </submittedName>
</protein>
<dbReference type="Pfam" id="PF00107">
    <property type="entry name" value="ADH_zinc_N"/>
    <property type="match status" value="1"/>
</dbReference>
<keyword evidence="3 6" id="KW-0862">Zinc</keyword>
<dbReference type="InterPro" id="IPR002328">
    <property type="entry name" value="ADH_Zn_CS"/>
</dbReference>
<evidence type="ECO:0000313" key="8">
    <source>
        <dbReference type="EMBL" id="GGJ91016.1"/>
    </source>
</evidence>
<dbReference type="InterPro" id="IPR011032">
    <property type="entry name" value="GroES-like_sf"/>
</dbReference>
<dbReference type="SUPFAM" id="SSF50129">
    <property type="entry name" value="GroES-like"/>
    <property type="match status" value="2"/>
</dbReference>
<keyword evidence="5" id="KW-0520">NAD</keyword>
<proteinExistence type="inferred from homology"/>
<dbReference type="AlphaFoldDB" id="A0A8J3FA56"/>
<comment type="caution">
    <text evidence="8">The sequence shown here is derived from an EMBL/GenBank/DDBJ whole genome shotgun (WGS) entry which is preliminary data.</text>
</comment>
<evidence type="ECO:0000256" key="3">
    <source>
        <dbReference type="ARBA" id="ARBA00022833"/>
    </source>
</evidence>
<comment type="cofactor">
    <cofactor evidence="1 6">
        <name>Zn(2+)</name>
        <dbReference type="ChEBI" id="CHEBI:29105"/>
    </cofactor>
</comment>
<dbReference type="FunFam" id="3.40.50.720:FF:000003">
    <property type="entry name" value="S-(hydroxymethyl)glutathione dehydrogenase"/>
    <property type="match status" value="1"/>
</dbReference>
<evidence type="ECO:0000256" key="6">
    <source>
        <dbReference type="RuleBase" id="RU361277"/>
    </source>
</evidence>
<reference evidence="8" key="1">
    <citation type="journal article" date="2014" name="Int. J. Syst. Evol. Microbiol.">
        <title>Complete genome sequence of Corynebacterium casei LMG S-19264T (=DSM 44701T), isolated from a smear-ripened cheese.</title>
        <authorList>
            <consortium name="US DOE Joint Genome Institute (JGI-PGF)"/>
            <person name="Walter F."/>
            <person name="Albersmeier A."/>
            <person name="Kalinowski J."/>
            <person name="Ruckert C."/>
        </authorList>
    </citation>
    <scope>NUCLEOTIDE SEQUENCE</scope>
    <source>
        <strain evidence="8">JCM 14719</strain>
    </source>
</reference>
<dbReference type="Pfam" id="PF08240">
    <property type="entry name" value="ADH_N"/>
    <property type="match status" value="1"/>
</dbReference>
<sequence>MRTRAAVLLEMGRPVPYRETRPLVVEELDLEGPGPGEVLVEVRAAGLCHSDLSVIDGSRPRPTPMVLGHEAAGVVREVGPGVMGLKPGDPVVFSYVPMCGRCLPCSTGRPALCEPGNAANAKGTLLHGSRRFRRQGQPVHHHLGVSAFSQYTVVSEASLVKIDDDIPLDIAAVFGCAVLTGVGAVVNTARVEPGSAVAVFGLGGVGLAAVMGAQLAGAEPIIAVDVRPEKLKLAQTLGASHVVNGREEDAVRAVQELTGGGADYAIEAAGRVEVLEQAYRAVRRGGTVVTVGLPHPEAKLSLPAVSLVAEERTLRGSYMGSSVPRRDLPRFLRLYRAGKLPVDRLITHRIGLDEVNEGFDRLAQGEAVRQILLPHTGR</sequence>
<dbReference type="GO" id="GO:0046294">
    <property type="term" value="P:formaldehyde catabolic process"/>
    <property type="evidence" value="ECO:0007669"/>
    <property type="project" value="TreeGrafter"/>
</dbReference>
<dbReference type="Gene3D" id="3.40.50.720">
    <property type="entry name" value="NAD(P)-binding Rossmann-like Domain"/>
    <property type="match status" value="1"/>
</dbReference>
<dbReference type="SMART" id="SM00829">
    <property type="entry name" value="PKS_ER"/>
    <property type="match status" value="1"/>
</dbReference>
<dbReference type="InterPro" id="IPR013149">
    <property type="entry name" value="ADH-like_C"/>
</dbReference>
<evidence type="ECO:0000259" key="7">
    <source>
        <dbReference type="SMART" id="SM00829"/>
    </source>
</evidence>
<dbReference type="GO" id="GO:0005829">
    <property type="term" value="C:cytosol"/>
    <property type="evidence" value="ECO:0007669"/>
    <property type="project" value="TreeGrafter"/>
</dbReference>
<evidence type="ECO:0000256" key="4">
    <source>
        <dbReference type="ARBA" id="ARBA00023002"/>
    </source>
</evidence>
<keyword evidence="2 6" id="KW-0479">Metal-binding</keyword>
<organism evidence="8 9">
    <name type="scientific">Calditerricola satsumensis</name>
    <dbReference type="NCBI Taxonomy" id="373054"/>
    <lineage>
        <taxon>Bacteria</taxon>
        <taxon>Bacillati</taxon>
        <taxon>Bacillota</taxon>
        <taxon>Bacilli</taxon>
        <taxon>Bacillales</taxon>
        <taxon>Bacillaceae</taxon>
        <taxon>Calditerricola</taxon>
    </lineage>
</organism>
<dbReference type="PANTHER" id="PTHR43880">
    <property type="entry name" value="ALCOHOL DEHYDROGENASE"/>
    <property type="match status" value="1"/>
</dbReference>
<dbReference type="InterPro" id="IPR013154">
    <property type="entry name" value="ADH-like_N"/>
</dbReference>
<evidence type="ECO:0000256" key="1">
    <source>
        <dbReference type="ARBA" id="ARBA00001947"/>
    </source>
</evidence>
<dbReference type="EMBL" id="BMOF01000001">
    <property type="protein sequence ID" value="GGJ91016.1"/>
    <property type="molecule type" value="Genomic_DNA"/>
</dbReference>
<accession>A0A8J3FA56</accession>
<dbReference type="Proteomes" id="UP000637720">
    <property type="component" value="Unassembled WGS sequence"/>
</dbReference>
<dbReference type="CDD" id="cd08281">
    <property type="entry name" value="liver_ADH_like1"/>
    <property type="match status" value="1"/>
</dbReference>
<dbReference type="InterPro" id="IPR020843">
    <property type="entry name" value="ER"/>
</dbReference>
<dbReference type="RefSeq" id="WP_188816496.1">
    <property type="nucleotide sequence ID" value="NZ_BMOF01000001.1"/>
</dbReference>